<sequence length="1166" mass="130639">MLAPTQYEGLPFVGHRRLRSFLAHYAEGHPLTLVPASPEAVPYLDDDTDLGEGYEEAAFLKDYFQSQEKAYHLLLNFVIEVSVHLNYWLDWATPVHRRPRWAHQGARKLWRAYLGLVGWRRQLAQPERLASQLAHLSEDLCRLLAYIQISSFDLLSSPEEGALKRAAEGLAWQTHVAALTAANLSSQLAPADRNARRRSVNRHVWFRQTLPDQVAALPDRKNAEVSEEALLAQGRQRLRQSRLAFEVLVDSLSGYLERSGQPGHFQKWWPIYGLAGLFLLGHAWRLRLSDRVAREALLLRATDVCWQFLDEWVVSPFKQLWEALLLRTPKDELRVQLRDLKVEQEALERMVQGFASFARQEPHFKHVQPGNDQVLPELYFEWSMTKPISNVVTGHLVESCMVQSQKLKVLLYASLYSMDAVMMQLKWDFILAGAMPTTMLCGLVYWAIASTRRRRQLDSRKKMVRALSELDKFLNRNTESLAPRRQISGMARLSSEEMPLKVLLSQALGEEVSAEELAARPTTPLALPCAGFGSVDLDKAGRKAGVLAYKVHTQDPNLTQSAPEVPPVLEVPLHAQLAAAIPLVTTNLTNYTGLIADRAAPPNPNITYHFGFLASDLAVLSDKVSGFYIVLHEMLGEEGPKLCPLNKQSHIKECLKIAMCLLQEHVPEDMELPQYTTYLELVTAFVEVGWPVLKRNLLLEEPTPMLHEDDVAPAQYQCDELQHPEEPFGHAFLDLGSKASRTLAMSAALSQASKTTFQVLDAHEDNKASVDATVQKLHQVWHSFCKELGCDHSNFWDIHFSSHQQTTALMKLESAAHVRAEVQQRARLHKRVLRFVEENHVYYGQIRNSSSPGRKFLDPAFIQASSRKAWQRYAEKGRRSMISFVMPVMRNLASSNETRALQLLDQVEFRKFQQQQARRRQTYEEPVEPDMPDVDMQEQESDAEVSLIDDSEEDEDEEEPMYLQVTESGEAELESETDAESGRRRRRRRRWIGGRRRRRHRRRIFEAAVAAVAKVVEDVVEFMASALACIGTAAEFTSTGYSYEVVPGAVSLSMGLSSGSGQSLDKLVQGQPPVAFISLDFGFAVGATAKLTWTGVGLGGGVGCNVAGCTAYIVVALIGSVNIPMVTAACPFGATLGSATCAQAFGGGISQMCCNMNLQTGGNDCR</sequence>
<dbReference type="EMBL" id="CAUJNA010000591">
    <property type="protein sequence ID" value="CAJ1379032.1"/>
    <property type="molecule type" value="Genomic_DNA"/>
</dbReference>
<evidence type="ECO:0000256" key="5">
    <source>
        <dbReference type="ARBA" id="ARBA00023136"/>
    </source>
</evidence>
<comment type="subcellular location">
    <subcellularLocation>
        <location evidence="1">Mitochondrion membrane</location>
        <topology evidence="1">Multi-pass membrane protein</topology>
    </subcellularLocation>
</comment>
<evidence type="ECO:0000256" key="1">
    <source>
        <dbReference type="ARBA" id="ARBA00004225"/>
    </source>
</evidence>
<keyword evidence="2 7" id="KW-0812">Transmembrane</keyword>
<dbReference type="GO" id="GO:0005741">
    <property type="term" value="C:mitochondrial outer membrane"/>
    <property type="evidence" value="ECO:0007669"/>
    <property type="project" value="TreeGrafter"/>
</dbReference>
<evidence type="ECO:0000256" key="7">
    <source>
        <dbReference type="SAM" id="Phobius"/>
    </source>
</evidence>
<dbReference type="PANTHER" id="PTHR28234:SF1">
    <property type="entry name" value="NUCLEAR CONTROL OF ATPASE PROTEIN 2"/>
    <property type="match status" value="1"/>
</dbReference>
<keyword evidence="3 7" id="KW-1133">Transmembrane helix</keyword>
<evidence type="ECO:0000256" key="4">
    <source>
        <dbReference type="ARBA" id="ARBA00023128"/>
    </source>
</evidence>
<organism evidence="8 9">
    <name type="scientific">Effrenium voratum</name>
    <dbReference type="NCBI Taxonomy" id="2562239"/>
    <lineage>
        <taxon>Eukaryota</taxon>
        <taxon>Sar</taxon>
        <taxon>Alveolata</taxon>
        <taxon>Dinophyceae</taxon>
        <taxon>Suessiales</taxon>
        <taxon>Symbiodiniaceae</taxon>
        <taxon>Effrenium</taxon>
    </lineage>
</organism>
<dbReference type="AlphaFoldDB" id="A0AA36I0Y6"/>
<name>A0AA36I0Y6_9DINO</name>
<feature type="transmembrane region" description="Helical" evidence="7">
    <location>
        <begin position="427"/>
        <end position="448"/>
    </location>
</feature>
<evidence type="ECO:0000256" key="2">
    <source>
        <dbReference type="ARBA" id="ARBA00022692"/>
    </source>
</evidence>
<evidence type="ECO:0000313" key="8">
    <source>
        <dbReference type="EMBL" id="CAJ1379032.1"/>
    </source>
</evidence>
<keyword evidence="9" id="KW-1185">Reference proteome</keyword>
<keyword evidence="5 7" id="KW-0472">Membrane</keyword>
<dbReference type="PANTHER" id="PTHR28234">
    <property type="entry name" value="NUCLEAR CONTROL OF ATPASE PROTEIN 2"/>
    <property type="match status" value="1"/>
</dbReference>
<accession>A0AA36I0Y6</accession>
<gene>
    <name evidence="8" type="ORF">EVOR1521_LOCUS7396</name>
</gene>
<dbReference type="Pfam" id="PF08637">
    <property type="entry name" value="NCA2"/>
    <property type="match status" value="1"/>
</dbReference>
<dbReference type="InterPro" id="IPR013946">
    <property type="entry name" value="NCA2-like"/>
</dbReference>
<evidence type="ECO:0000256" key="6">
    <source>
        <dbReference type="SAM" id="MobiDB-lite"/>
    </source>
</evidence>
<feature type="transmembrane region" description="Helical" evidence="7">
    <location>
        <begin position="268"/>
        <end position="286"/>
    </location>
</feature>
<feature type="region of interest" description="Disordered" evidence="6">
    <location>
        <begin position="916"/>
        <end position="986"/>
    </location>
</feature>
<feature type="compositionally biased region" description="Acidic residues" evidence="6">
    <location>
        <begin position="925"/>
        <end position="960"/>
    </location>
</feature>
<reference evidence="8" key="1">
    <citation type="submission" date="2023-08" db="EMBL/GenBank/DDBJ databases">
        <authorList>
            <person name="Chen Y."/>
            <person name="Shah S."/>
            <person name="Dougan E. K."/>
            <person name="Thang M."/>
            <person name="Chan C."/>
        </authorList>
    </citation>
    <scope>NUCLEOTIDE SEQUENCE</scope>
</reference>
<keyword evidence="4" id="KW-0496">Mitochondrion</keyword>
<protein>
    <submittedName>
        <fullName evidence="8">Uncharacterized protein</fullName>
    </submittedName>
</protein>
<feature type="compositionally biased region" description="Acidic residues" evidence="6">
    <location>
        <begin position="969"/>
        <end position="979"/>
    </location>
</feature>
<proteinExistence type="predicted"/>
<evidence type="ECO:0000313" key="9">
    <source>
        <dbReference type="Proteomes" id="UP001178507"/>
    </source>
</evidence>
<evidence type="ECO:0000256" key="3">
    <source>
        <dbReference type="ARBA" id="ARBA00022989"/>
    </source>
</evidence>
<comment type="caution">
    <text evidence="8">The sequence shown here is derived from an EMBL/GenBank/DDBJ whole genome shotgun (WGS) entry which is preliminary data.</text>
</comment>
<dbReference type="Proteomes" id="UP001178507">
    <property type="component" value="Unassembled WGS sequence"/>
</dbReference>